<protein>
    <submittedName>
        <fullName evidence="1">Uncharacterized protein</fullName>
    </submittedName>
</protein>
<evidence type="ECO:0000313" key="1">
    <source>
        <dbReference type="EMBL" id="MFB5761062.1"/>
    </source>
</evidence>
<accession>A0ABV5C0K7</accession>
<proteinExistence type="predicted"/>
<comment type="caution">
    <text evidence="1">The sequence shown here is derived from an EMBL/GenBank/DDBJ whole genome shotgun (WGS) entry which is preliminary data.</text>
</comment>
<organism evidence="1 2">
    <name type="scientific">Paenibacillus medicaginis</name>
    <dbReference type="NCBI Taxonomy" id="1470560"/>
    <lineage>
        <taxon>Bacteria</taxon>
        <taxon>Bacillati</taxon>
        <taxon>Bacillota</taxon>
        <taxon>Bacilli</taxon>
        <taxon>Bacillales</taxon>
        <taxon>Paenibacillaceae</taxon>
        <taxon>Paenibacillus</taxon>
    </lineage>
</organism>
<evidence type="ECO:0000313" key="2">
    <source>
        <dbReference type="Proteomes" id="UP001580430"/>
    </source>
</evidence>
<gene>
    <name evidence="1" type="ORF">ACE5LO_11735</name>
</gene>
<dbReference type="EMBL" id="JBHIRY010000009">
    <property type="protein sequence ID" value="MFB5761062.1"/>
    <property type="molecule type" value="Genomic_DNA"/>
</dbReference>
<reference evidence="1 2" key="1">
    <citation type="submission" date="2024-09" db="EMBL/GenBank/DDBJ databases">
        <title>Paenibacillus zeirhizospherea sp. nov., isolated from surface of the maize (Zea mays) roots in a horticulture field, Hungary.</title>
        <authorList>
            <person name="Marton D."/>
            <person name="Farkas M."/>
            <person name="Bedics A."/>
            <person name="Toth E."/>
            <person name="Tancsics A."/>
            <person name="Boka K."/>
            <person name="Marati G."/>
            <person name="Kriszt B."/>
            <person name="Cserhati M."/>
        </authorList>
    </citation>
    <scope>NUCLEOTIDE SEQUENCE [LARGE SCALE GENOMIC DNA]</scope>
    <source>
        <strain evidence="1 2">JCM 18446</strain>
    </source>
</reference>
<sequence length="57" mass="6617">MKEIQKRIDELRGFYDRICENPLSVDLEVLPASIDWLVGEIKQLKALLPEEQTYVAV</sequence>
<dbReference type="Proteomes" id="UP001580430">
    <property type="component" value="Unassembled WGS sequence"/>
</dbReference>
<dbReference type="RefSeq" id="WP_375520209.1">
    <property type="nucleotide sequence ID" value="NZ_JBHIRY010000009.1"/>
</dbReference>
<keyword evidence="2" id="KW-1185">Reference proteome</keyword>
<name>A0ABV5C0K7_9BACL</name>